<dbReference type="OrthoDB" id="7570097at2"/>
<dbReference type="EMBL" id="QENQ01000001">
    <property type="protein sequence ID" value="PVX28374.1"/>
    <property type="molecule type" value="Genomic_DNA"/>
</dbReference>
<sequence length="156" mass="15766">MTQPIGIGGLRAAALGGIRATGTTPGALAGQAMTVLANRVAGTLTRELGLAQGARAPLRPGDAYDTQGVARTLAAALGAAPADAGRLSRALNDFTGEVAALIAASPTSDVLDRLSGLGYALFDPDGRPGMTDTDHACVAIETAIFQLREDPNRTAR</sequence>
<evidence type="ECO:0000313" key="2">
    <source>
        <dbReference type="Proteomes" id="UP000245890"/>
    </source>
</evidence>
<keyword evidence="2" id="KW-1185">Reference proteome</keyword>
<dbReference type="RefSeq" id="WP_116467824.1">
    <property type="nucleotide sequence ID" value="NZ_QENQ01000001.1"/>
</dbReference>
<dbReference type="AlphaFoldDB" id="A0A2U0SAM1"/>
<name>A0A2U0SAM1_9SPHN</name>
<protein>
    <submittedName>
        <fullName evidence="1">Uncharacterized protein</fullName>
    </submittedName>
</protein>
<dbReference type="Proteomes" id="UP000245890">
    <property type="component" value="Unassembled WGS sequence"/>
</dbReference>
<accession>A0A2U0SAM1</accession>
<evidence type="ECO:0000313" key="1">
    <source>
        <dbReference type="EMBL" id="PVX28374.1"/>
    </source>
</evidence>
<organism evidence="1 2">
    <name type="scientific">Sphingomonas pokkalii</name>
    <dbReference type="NCBI Taxonomy" id="2175090"/>
    <lineage>
        <taxon>Bacteria</taxon>
        <taxon>Pseudomonadati</taxon>
        <taxon>Pseudomonadota</taxon>
        <taxon>Alphaproteobacteria</taxon>
        <taxon>Sphingomonadales</taxon>
        <taxon>Sphingomonadaceae</taxon>
        <taxon>Sphingomonas</taxon>
    </lineage>
</organism>
<proteinExistence type="predicted"/>
<comment type="caution">
    <text evidence="1">The sequence shown here is derived from an EMBL/GenBank/DDBJ whole genome shotgun (WGS) entry which is preliminary data.</text>
</comment>
<reference evidence="1 2" key="1">
    <citation type="submission" date="2018-05" db="EMBL/GenBank/DDBJ databases">
        <title>Description of Sphingomonas pokkalii sp nov, isolated from the rhizosphere of saline tolerant pokkali rice and its draft genome analysis.</title>
        <authorList>
            <person name="Menon R."/>
            <person name="Kumari S."/>
            <person name="Rameshkumar N."/>
        </authorList>
    </citation>
    <scope>NUCLEOTIDE SEQUENCE [LARGE SCALE GENOMIC DNA]</scope>
    <source>
        <strain evidence="1 2">L3B27</strain>
    </source>
</reference>
<gene>
    <name evidence="1" type="ORF">DD559_02655</name>
</gene>